<protein>
    <submittedName>
        <fullName evidence="1">Uncharacterized protein</fullName>
    </submittedName>
</protein>
<dbReference type="EMBL" id="CP144700">
    <property type="protein sequence ID" value="WVZ25578.1"/>
    <property type="molecule type" value="Genomic_DNA"/>
</dbReference>
<organism evidence="1 2">
    <name type="scientific">Vigna mungo</name>
    <name type="common">Black gram</name>
    <name type="synonym">Phaseolus mungo</name>
    <dbReference type="NCBI Taxonomy" id="3915"/>
    <lineage>
        <taxon>Eukaryota</taxon>
        <taxon>Viridiplantae</taxon>
        <taxon>Streptophyta</taxon>
        <taxon>Embryophyta</taxon>
        <taxon>Tracheophyta</taxon>
        <taxon>Spermatophyta</taxon>
        <taxon>Magnoliopsida</taxon>
        <taxon>eudicotyledons</taxon>
        <taxon>Gunneridae</taxon>
        <taxon>Pentapetalae</taxon>
        <taxon>rosids</taxon>
        <taxon>fabids</taxon>
        <taxon>Fabales</taxon>
        <taxon>Fabaceae</taxon>
        <taxon>Papilionoideae</taxon>
        <taxon>50 kb inversion clade</taxon>
        <taxon>NPAAA clade</taxon>
        <taxon>indigoferoid/millettioid clade</taxon>
        <taxon>Phaseoleae</taxon>
        <taxon>Vigna</taxon>
    </lineage>
</organism>
<dbReference type="AlphaFoldDB" id="A0AAQ3SDV2"/>
<keyword evidence="2" id="KW-1185">Reference proteome</keyword>
<proteinExistence type="predicted"/>
<sequence length="181" mass="21229">MGIWTTSINSFSQIPSRGISTKRIRSNIKCNIMPSLDGKLDWHTSFHSQDRSFLFVNVKNLVRIWRVGVMHCWSRSDYQWNICICNDDILIFFVFSIQGTRTVIHMLRDIQNQMTIIIRSVILGKIVRTNRIRRLNRPQCPNNLHICRMIHRAIIICINLRQMPSVSNKGHPILPMPINQH</sequence>
<evidence type="ECO:0000313" key="1">
    <source>
        <dbReference type="EMBL" id="WVZ25578.1"/>
    </source>
</evidence>
<dbReference type="Proteomes" id="UP001374535">
    <property type="component" value="Chromosome 1"/>
</dbReference>
<name>A0AAQ3SDV2_VIGMU</name>
<accession>A0AAQ3SDV2</accession>
<gene>
    <name evidence="1" type="ORF">V8G54_004122</name>
</gene>
<reference evidence="1 2" key="1">
    <citation type="journal article" date="2023" name="Life. Sci Alliance">
        <title>Evolutionary insights into 3D genome organization and epigenetic landscape of Vigna mungo.</title>
        <authorList>
            <person name="Junaid A."/>
            <person name="Singh B."/>
            <person name="Bhatia S."/>
        </authorList>
    </citation>
    <scope>NUCLEOTIDE SEQUENCE [LARGE SCALE GENOMIC DNA]</scope>
    <source>
        <strain evidence="1">Urdbean</strain>
    </source>
</reference>
<evidence type="ECO:0000313" key="2">
    <source>
        <dbReference type="Proteomes" id="UP001374535"/>
    </source>
</evidence>